<sequence length="133" mass="14561">MQTDIATRAMVVALMAPSGGAKTTIEIHAITGLPVQTIRNIYAEAIRRGFEPNQRPLRLINAMVEDTTRHLECVRKTGDLIVAKAMIDFGLGSGSTTANIASEPTDIGILFKDQNATREESTSKESDWEDEEE</sequence>
<dbReference type="AlphaFoldDB" id="A0A8H4KI82"/>
<evidence type="ECO:0000313" key="3">
    <source>
        <dbReference type="Proteomes" id="UP000605986"/>
    </source>
</evidence>
<comment type="caution">
    <text evidence="2">The sequence shown here is derived from an EMBL/GenBank/DDBJ whole genome shotgun (WGS) entry which is preliminary data.</text>
</comment>
<evidence type="ECO:0000313" key="2">
    <source>
        <dbReference type="EMBL" id="KAF4450169.1"/>
    </source>
</evidence>
<protein>
    <submittedName>
        <fullName evidence="2">Uncharacterized protein</fullName>
    </submittedName>
</protein>
<feature type="compositionally biased region" description="Basic and acidic residues" evidence="1">
    <location>
        <begin position="115"/>
        <end position="126"/>
    </location>
</feature>
<keyword evidence="3" id="KW-1185">Reference proteome</keyword>
<dbReference type="OrthoDB" id="5415741at2759"/>
<organism evidence="2 3">
    <name type="scientific">Fusarium austroafricanum</name>
    <dbReference type="NCBI Taxonomy" id="2364996"/>
    <lineage>
        <taxon>Eukaryota</taxon>
        <taxon>Fungi</taxon>
        <taxon>Dikarya</taxon>
        <taxon>Ascomycota</taxon>
        <taxon>Pezizomycotina</taxon>
        <taxon>Sordariomycetes</taxon>
        <taxon>Hypocreomycetidae</taxon>
        <taxon>Hypocreales</taxon>
        <taxon>Nectriaceae</taxon>
        <taxon>Fusarium</taxon>
        <taxon>Fusarium concolor species complex</taxon>
    </lineage>
</organism>
<evidence type="ECO:0000256" key="1">
    <source>
        <dbReference type="SAM" id="MobiDB-lite"/>
    </source>
</evidence>
<gene>
    <name evidence="2" type="ORF">F53441_6687</name>
</gene>
<name>A0A8H4KI82_9HYPO</name>
<feature type="region of interest" description="Disordered" evidence="1">
    <location>
        <begin position="110"/>
        <end position="133"/>
    </location>
</feature>
<proteinExistence type="predicted"/>
<dbReference type="Proteomes" id="UP000605986">
    <property type="component" value="Unassembled WGS sequence"/>
</dbReference>
<dbReference type="EMBL" id="JAADJG010000256">
    <property type="protein sequence ID" value="KAF4450169.1"/>
    <property type="molecule type" value="Genomic_DNA"/>
</dbReference>
<reference evidence="2" key="1">
    <citation type="submission" date="2020-01" db="EMBL/GenBank/DDBJ databases">
        <title>Identification and distribution of gene clusters putatively required for synthesis of sphingolipid metabolism inhibitors in phylogenetically diverse species of the filamentous fungus Fusarium.</title>
        <authorList>
            <person name="Kim H.-S."/>
            <person name="Busman M."/>
            <person name="Brown D.W."/>
            <person name="Divon H."/>
            <person name="Uhlig S."/>
            <person name="Proctor R.H."/>
        </authorList>
    </citation>
    <scope>NUCLEOTIDE SEQUENCE</scope>
    <source>
        <strain evidence="2">NRRL 53441</strain>
    </source>
</reference>
<accession>A0A8H4KI82</accession>